<dbReference type="Proteomes" id="UP000005938">
    <property type="component" value="Unassembled WGS sequence"/>
</dbReference>
<accession>I0WGM7</accession>
<proteinExistence type="predicted"/>
<dbReference type="OrthoDB" id="5493262at2"/>
<protein>
    <recommendedName>
        <fullName evidence="3">DUF1684 domain-containing protein</fullName>
    </recommendedName>
</protein>
<keyword evidence="2" id="KW-1185">Reference proteome</keyword>
<evidence type="ECO:0008006" key="3">
    <source>
        <dbReference type="Google" id="ProtNLM"/>
    </source>
</evidence>
<name>I0WGM7_9FLAO</name>
<evidence type="ECO:0000313" key="2">
    <source>
        <dbReference type="Proteomes" id="UP000005938"/>
    </source>
</evidence>
<dbReference type="PANTHER" id="PTHR41913:SF1">
    <property type="entry name" value="DUF1684 DOMAIN-CONTAINING PROTEIN"/>
    <property type="match status" value="1"/>
</dbReference>
<dbReference type="eggNOG" id="COG3358">
    <property type="taxonomic scope" value="Bacteria"/>
</dbReference>
<dbReference type="AlphaFoldDB" id="I0WGM7"/>
<organism evidence="1 2">
    <name type="scientific">Imtechella halotolerans K1</name>
    <dbReference type="NCBI Taxonomy" id="946077"/>
    <lineage>
        <taxon>Bacteria</taxon>
        <taxon>Pseudomonadati</taxon>
        <taxon>Bacteroidota</taxon>
        <taxon>Flavobacteriia</taxon>
        <taxon>Flavobacteriales</taxon>
        <taxon>Flavobacteriaceae</taxon>
        <taxon>Imtechella</taxon>
    </lineage>
</organism>
<dbReference type="Pfam" id="PF07920">
    <property type="entry name" value="DUF1684"/>
    <property type="match status" value="1"/>
</dbReference>
<evidence type="ECO:0000313" key="1">
    <source>
        <dbReference type="EMBL" id="EID75543.1"/>
    </source>
</evidence>
<dbReference type="EMBL" id="AJJU01000004">
    <property type="protein sequence ID" value="EID75543.1"/>
    <property type="molecule type" value="Genomic_DNA"/>
</dbReference>
<dbReference type="RefSeq" id="WP_008238070.1">
    <property type="nucleotide sequence ID" value="NZ_AJJU01000004.1"/>
</dbReference>
<dbReference type="PANTHER" id="PTHR41913">
    <property type="entry name" value="DUF1684 DOMAIN-CONTAINING PROTEIN"/>
    <property type="match status" value="1"/>
</dbReference>
<dbReference type="STRING" id="946077.W5A_04993"/>
<dbReference type="PROSITE" id="PS51257">
    <property type="entry name" value="PROKAR_LIPOPROTEIN"/>
    <property type="match status" value="1"/>
</dbReference>
<gene>
    <name evidence="1" type="ORF">W5A_04993</name>
</gene>
<dbReference type="InterPro" id="IPR012467">
    <property type="entry name" value="DUF1684"/>
</dbReference>
<comment type="caution">
    <text evidence="1">The sequence shown here is derived from an EMBL/GenBank/DDBJ whole genome shotgun (WGS) entry which is preliminary data.</text>
</comment>
<dbReference type="PATRIC" id="fig|946077.3.peg.1013"/>
<reference evidence="1 2" key="1">
    <citation type="journal article" date="2012" name="J. Bacteriol.">
        <title>Genome Sequence of the Halotolerant Bacterium Imtechella halotolerans K1T.</title>
        <authorList>
            <person name="Kumar S."/>
            <person name="Vikram S."/>
            <person name="Subramanian S."/>
            <person name="Raghava G.P."/>
            <person name="Pinnaka A.K."/>
        </authorList>
    </citation>
    <scope>NUCLEOTIDE SEQUENCE [LARGE SCALE GENOMIC DNA]</scope>
    <source>
        <strain evidence="1 2">K1</strain>
    </source>
</reference>
<sequence>MKMSYFLLLIFSVLSVSCDSGKKYHDGTPEEKAFKSHRERIESFQDKLNKEFNDSKLTPLLPEDFKNFKQLDFFPIDTSYALMAYFERTPNEKPFMMPTTTDRVVLEVQYGILHFTIDENKYSLAVYQNQELVKQEEYKDYLFLPFMDDTNGEETYGGGRYLDMRIPEKDSVLLDFNTAYNPYCVYNPKFSCPLVPERNYIPVRIPVGIKDFKTKD</sequence>